<evidence type="ECO:0000313" key="1">
    <source>
        <dbReference type="EMBL" id="RRT67775.1"/>
    </source>
</evidence>
<dbReference type="AlphaFoldDB" id="A0A426ZUX7"/>
<comment type="caution">
    <text evidence="1">The sequence shown here is derived from an EMBL/GenBank/DDBJ whole genome shotgun (WGS) entry which is preliminary data.</text>
</comment>
<name>A0A426ZUX7_ENSVE</name>
<reference evidence="1 2" key="1">
    <citation type="journal article" date="2014" name="Agronomy (Basel)">
        <title>A Draft Genome Sequence for Ensete ventricosum, the Drought-Tolerant Tree Against Hunger.</title>
        <authorList>
            <person name="Harrison J."/>
            <person name="Moore K.A."/>
            <person name="Paszkiewicz K."/>
            <person name="Jones T."/>
            <person name="Grant M."/>
            <person name="Ambacheew D."/>
            <person name="Muzemil S."/>
            <person name="Studholme D.J."/>
        </authorList>
    </citation>
    <scope>NUCLEOTIDE SEQUENCE [LARGE SCALE GENOMIC DNA]</scope>
</reference>
<dbReference type="Proteomes" id="UP000287651">
    <property type="component" value="Unassembled WGS sequence"/>
</dbReference>
<accession>A0A426ZUX7</accession>
<sequence>MVNGRYRGDRKLGLVLVLSYGYTRSLVFKHEPPTELQERDAVVAREATLFHSRSLPETLALQPRNAN</sequence>
<proteinExistence type="predicted"/>
<protein>
    <submittedName>
        <fullName evidence="1">Uncharacterized protein</fullName>
    </submittedName>
</protein>
<evidence type="ECO:0000313" key="2">
    <source>
        <dbReference type="Proteomes" id="UP000287651"/>
    </source>
</evidence>
<gene>
    <name evidence="1" type="ORF">B296_00038945</name>
</gene>
<dbReference type="EMBL" id="AMZH03004916">
    <property type="protein sequence ID" value="RRT67775.1"/>
    <property type="molecule type" value="Genomic_DNA"/>
</dbReference>
<organism evidence="1 2">
    <name type="scientific">Ensete ventricosum</name>
    <name type="common">Abyssinian banana</name>
    <name type="synonym">Musa ensete</name>
    <dbReference type="NCBI Taxonomy" id="4639"/>
    <lineage>
        <taxon>Eukaryota</taxon>
        <taxon>Viridiplantae</taxon>
        <taxon>Streptophyta</taxon>
        <taxon>Embryophyta</taxon>
        <taxon>Tracheophyta</taxon>
        <taxon>Spermatophyta</taxon>
        <taxon>Magnoliopsida</taxon>
        <taxon>Liliopsida</taxon>
        <taxon>Zingiberales</taxon>
        <taxon>Musaceae</taxon>
        <taxon>Ensete</taxon>
    </lineage>
</organism>